<sequence>MRFDLDPATPQRSYKLLTACVTPRPIAWVSSLSAQGVVNAAPYSFFNAMGHTPPTVAIGILADPDKGWKDTARNILDSGEFVVNLVPEHLAEAMNLTCMNAPADVSELEIAGLQSAASTHIAPPRIAGAPVSFECRTHSVVTTGPQQAIVIGQVLAIHVADPFVLDAEKAYIDTPALGLIGRMHGAGWYARSGDTFQIDRPDYDSWVRNRG</sequence>
<dbReference type="Pfam" id="PF01613">
    <property type="entry name" value="Flavin_Reduct"/>
    <property type="match status" value="1"/>
</dbReference>
<accession>A0A1J0WNE1</accession>
<keyword evidence="3" id="KW-0288">FMN</keyword>
<comment type="cofactor">
    <cofactor evidence="1">
        <name>FMN</name>
        <dbReference type="ChEBI" id="CHEBI:58210"/>
    </cofactor>
</comment>
<evidence type="ECO:0000256" key="3">
    <source>
        <dbReference type="ARBA" id="ARBA00022643"/>
    </source>
</evidence>
<dbReference type="EMBL" id="CP018077">
    <property type="protein sequence ID" value="APE45702.1"/>
    <property type="molecule type" value="Genomic_DNA"/>
</dbReference>
<comment type="similarity">
    <text evidence="4">Belongs to the flavoredoxin family.</text>
</comment>
<dbReference type="InterPro" id="IPR002563">
    <property type="entry name" value="Flavin_Rdtase-like_dom"/>
</dbReference>
<reference evidence="6 7" key="1">
    <citation type="submission" date="2016-11" db="EMBL/GenBank/DDBJ databases">
        <title>Complete genome sequence of Sulfitobacter sp. AM1-D1, a toxic bacteria associated with marine dinoflagellate Alexandrium minutum in East China Sea.</title>
        <authorList>
            <person name="Yang Q."/>
            <person name="Zhang X."/>
            <person name="Tian X."/>
        </authorList>
    </citation>
    <scope>NUCLEOTIDE SEQUENCE [LARGE SCALE GENOMIC DNA]</scope>
    <source>
        <strain evidence="6 7">AM1-D1</strain>
        <plasmid evidence="6 7">unnamed1</plasmid>
    </source>
</reference>
<proteinExistence type="inferred from homology"/>
<dbReference type="KEGG" id="suam:BOO69_19295"/>
<keyword evidence="7" id="KW-1185">Reference proteome</keyword>
<dbReference type="InterPro" id="IPR012349">
    <property type="entry name" value="Split_barrel_FMN-bd"/>
</dbReference>
<evidence type="ECO:0000259" key="5">
    <source>
        <dbReference type="SMART" id="SM00903"/>
    </source>
</evidence>
<dbReference type="SMART" id="SM00903">
    <property type="entry name" value="Flavin_Reduct"/>
    <property type="match status" value="1"/>
</dbReference>
<dbReference type="PANTHER" id="PTHR33798">
    <property type="entry name" value="FLAVOPROTEIN OXYGENASE"/>
    <property type="match status" value="1"/>
</dbReference>
<evidence type="ECO:0000256" key="1">
    <source>
        <dbReference type="ARBA" id="ARBA00001917"/>
    </source>
</evidence>
<evidence type="ECO:0000256" key="2">
    <source>
        <dbReference type="ARBA" id="ARBA00022630"/>
    </source>
</evidence>
<protein>
    <recommendedName>
        <fullName evidence="5">Flavin reductase like domain-containing protein</fullName>
    </recommendedName>
</protein>
<name>A0A1J0WNE1_9RHOB</name>
<dbReference type="SUPFAM" id="SSF50475">
    <property type="entry name" value="FMN-binding split barrel"/>
    <property type="match status" value="1"/>
</dbReference>
<dbReference type="RefSeq" id="WP_071974042.1">
    <property type="nucleotide sequence ID" value="NZ_CP018077.1"/>
</dbReference>
<evidence type="ECO:0000256" key="4">
    <source>
        <dbReference type="ARBA" id="ARBA00038054"/>
    </source>
</evidence>
<keyword evidence="2" id="KW-0285">Flavoprotein</keyword>
<geneLocation type="plasmid" evidence="6 7">
    <name>unnamed1</name>
</geneLocation>
<evidence type="ECO:0000313" key="6">
    <source>
        <dbReference type="EMBL" id="APE45702.1"/>
    </source>
</evidence>
<dbReference type="GO" id="GO:0016646">
    <property type="term" value="F:oxidoreductase activity, acting on the CH-NH group of donors, NAD or NADP as acceptor"/>
    <property type="evidence" value="ECO:0007669"/>
    <property type="project" value="UniProtKB-ARBA"/>
</dbReference>
<keyword evidence="6" id="KW-0614">Plasmid</keyword>
<dbReference type="AlphaFoldDB" id="A0A1J0WNE1"/>
<evidence type="ECO:0000313" key="7">
    <source>
        <dbReference type="Proteomes" id="UP000181897"/>
    </source>
</evidence>
<gene>
    <name evidence="6" type="ORF">BOO69_19295</name>
</gene>
<feature type="domain" description="Flavin reductase like" evidence="5">
    <location>
        <begin position="19"/>
        <end position="173"/>
    </location>
</feature>
<dbReference type="PANTHER" id="PTHR33798:SF5">
    <property type="entry name" value="FLAVIN REDUCTASE LIKE DOMAIN-CONTAINING PROTEIN"/>
    <property type="match status" value="1"/>
</dbReference>
<organism evidence="6 7">
    <name type="scientific">Sulfitobacter alexandrii</name>
    <dbReference type="NCBI Taxonomy" id="1917485"/>
    <lineage>
        <taxon>Bacteria</taxon>
        <taxon>Pseudomonadati</taxon>
        <taxon>Pseudomonadota</taxon>
        <taxon>Alphaproteobacteria</taxon>
        <taxon>Rhodobacterales</taxon>
        <taxon>Roseobacteraceae</taxon>
        <taxon>Sulfitobacter</taxon>
    </lineage>
</organism>
<dbReference type="GO" id="GO:0010181">
    <property type="term" value="F:FMN binding"/>
    <property type="evidence" value="ECO:0007669"/>
    <property type="project" value="InterPro"/>
</dbReference>
<dbReference type="Proteomes" id="UP000181897">
    <property type="component" value="Plasmid unnamed1"/>
</dbReference>
<dbReference type="Gene3D" id="2.30.110.10">
    <property type="entry name" value="Electron Transport, Fmn-binding Protein, Chain A"/>
    <property type="match status" value="1"/>
</dbReference>
<dbReference type="OrthoDB" id="9783347at2"/>